<accession>A2E5X2</accession>
<name>A2E5X2_TRIV3</name>
<protein>
    <submittedName>
        <fullName evidence="1">Uncharacterized protein</fullName>
    </submittedName>
</protein>
<gene>
    <name evidence="1" type="ORF">TVAG_399340</name>
</gene>
<sequence length="561" mass="64704">MSAFPQFISSVTCHKILGPDDLIRDGYENFRTGKAGFSSGQLLLKLSSMKNLFPRILERLPETTKEGQRDIETCFSRIMILNQSLFYYIELFDSCAPKSAQCRTLLAQLYSPLQEIQKHIPYLAIATAPTMERYLDTIKKAIETSQACFEQILVNVLKFDIALSKKSKPLPVIQRQYAVLVSNALQNLGLFETNALFAASFYKISQDEEKSKNITKICTMISSYIKTIYENNRFESVFMTDKLNFIISQFPFISRVIGEIKDLMPIKDFTSLTVSAINTRRSINELISKLELQTITNVIKSVANVYLENEPTQGLIQMMKSLLNIISEKYQEGLQNGIDKTEISSYKVVLTLLSSDLKSKDEICLVLLLAVRFTILNFPNFSLKENLLLTVSDKTVLIVKIIYKEFISLLNELRVIIDQNVENLNENDLNQLNYFLKITKKPPKFDTESDDFLLRQQSIFDAFTCVLSPLMKLINKTQNETSKNNLSDFYKKVTNLQRNFSMFLNSYYMCFADLVRIRSEDCLFTLFYPLQNLTPKNNVFFNSCQNFTNIYNLFCQKHQKF</sequence>
<dbReference type="VEuPathDB" id="TrichDB:TVAG_399340"/>
<evidence type="ECO:0000313" key="2">
    <source>
        <dbReference type="Proteomes" id="UP000001542"/>
    </source>
</evidence>
<organism evidence="1 2">
    <name type="scientific">Trichomonas vaginalis (strain ATCC PRA-98 / G3)</name>
    <dbReference type="NCBI Taxonomy" id="412133"/>
    <lineage>
        <taxon>Eukaryota</taxon>
        <taxon>Metamonada</taxon>
        <taxon>Parabasalia</taxon>
        <taxon>Trichomonadida</taxon>
        <taxon>Trichomonadidae</taxon>
        <taxon>Trichomonas</taxon>
    </lineage>
</organism>
<dbReference type="KEGG" id="tva:4769888"/>
<evidence type="ECO:0000313" key="1">
    <source>
        <dbReference type="EMBL" id="EAY11929.1"/>
    </source>
</evidence>
<dbReference type="InParanoid" id="A2E5X2"/>
<reference evidence="1" key="1">
    <citation type="submission" date="2006-10" db="EMBL/GenBank/DDBJ databases">
        <authorList>
            <person name="Amadeo P."/>
            <person name="Zhao Q."/>
            <person name="Wortman J."/>
            <person name="Fraser-Liggett C."/>
            <person name="Carlton J."/>
        </authorList>
    </citation>
    <scope>NUCLEOTIDE SEQUENCE</scope>
    <source>
        <strain evidence="1">G3</strain>
    </source>
</reference>
<proteinExistence type="predicted"/>
<dbReference type="Proteomes" id="UP000001542">
    <property type="component" value="Unassembled WGS sequence"/>
</dbReference>
<dbReference type="RefSeq" id="XP_001324152.1">
    <property type="nucleotide sequence ID" value="XM_001324117.1"/>
</dbReference>
<dbReference type="VEuPathDB" id="TrichDB:TVAGG3_0337740"/>
<dbReference type="SMR" id="A2E5X2"/>
<dbReference type="EMBL" id="DS113310">
    <property type="protein sequence ID" value="EAY11929.1"/>
    <property type="molecule type" value="Genomic_DNA"/>
</dbReference>
<keyword evidence="2" id="KW-1185">Reference proteome</keyword>
<dbReference type="AlphaFoldDB" id="A2E5X2"/>
<reference evidence="1" key="2">
    <citation type="journal article" date="2007" name="Science">
        <title>Draft genome sequence of the sexually transmitted pathogen Trichomonas vaginalis.</title>
        <authorList>
            <person name="Carlton J.M."/>
            <person name="Hirt R.P."/>
            <person name="Silva J.C."/>
            <person name="Delcher A.L."/>
            <person name="Schatz M."/>
            <person name="Zhao Q."/>
            <person name="Wortman J.R."/>
            <person name="Bidwell S.L."/>
            <person name="Alsmark U.C.M."/>
            <person name="Besteiro S."/>
            <person name="Sicheritz-Ponten T."/>
            <person name="Noel C.J."/>
            <person name="Dacks J.B."/>
            <person name="Foster P.G."/>
            <person name="Simillion C."/>
            <person name="Van de Peer Y."/>
            <person name="Miranda-Saavedra D."/>
            <person name="Barton G.J."/>
            <person name="Westrop G.D."/>
            <person name="Mueller S."/>
            <person name="Dessi D."/>
            <person name="Fiori P.L."/>
            <person name="Ren Q."/>
            <person name="Paulsen I."/>
            <person name="Zhang H."/>
            <person name="Bastida-Corcuera F.D."/>
            <person name="Simoes-Barbosa A."/>
            <person name="Brown M.T."/>
            <person name="Hayes R.D."/>
            <person name="Mukherjee M."/>
            <person name="Okumura C.Y."/>
            <person name="Schneider R."/>
            <person name="Smith A.J."/>
            <person name="Vanacova S."/>
            <person name="Villalvazo M."/>
            <person name="Haas B.J."/>
            <person name="Pertea M."/>
            <person name="Feldblyum T.V."/>
            <person name="Utterback T.R."/>
            <person name="Shu C.L."/>
            <person name="Osoegawa K."/>
            <person name="de Jong P.J."/>
            <person name="Hrdy I."/>
            <person name="Horvathova L."/>
            <person name="Zubacova Z."/>
            <person name="Dolezal P."/>
            <person name="Malik S.B."/>
            <person name="Logsdon J.M. Jr."/>
            <person name="Henze K."/>
            <person name="Gupta A."/>
            <person name="Wang C.C."/>
            <person name="Dunne R.L."/>
            <person name="Upcroft J.A."/>
            <person name="Upcroft P."/>
            <person name="White O."/>
            <person name="Salzberg S.L."/>
            <person name="Tang P."/>
            <person name="Chiu C.-H."/>
            <person name="Lee Y.-S."/>
            <person name="Embley T.M."/>
            <person name="Coombs G.H."/>
            <person name="Mottram J.C."/>
            <person name="Tachezy J."/>
            <person name="Fraser-Liggett C.M."/>
            <person name="Johnson P.J."/>
        </authorList>
    </citation>
    <scope>NUCLEOTIDE SEQUENCE [LARGE SCALE GENOMIC DNA]</scope>
    <source>
        <strain evidence="1">G3</strain>
    </source>
</reference>